<dbReference type="PANTHER" id="PTHR43537:SF24">
    <property type="entry name" value="GLUCONATE OPERON TRANSCRIPTIONAL REPRESSOR"/>
    <property type="match status" value="1"/>
</dbReference>
<evidence type="ECO:0000259" key="5">
    <source>
        <dbReference type="PROSITE" id="PS50949"/>
    </source>
</evidence>
<dbReference type="Gene3D" id="1.10.10.10">
    <property type="entry name" value="Winged helix-like DNA-binding domain superfamily/Winged helix DNA-binding domain"/>
    <property type="match status" value="1"/>
</dbReference>
<dbReference type="Pfam" id="PF00392">
    <property type="entry name" value="GntR"/>
    <property type="match status" value="1"/>
</dbReference>
<evidence type="ECO:0000256" key="3">
    <source>
        <dbReference type="ARBA" id="ARBA00023163"/>
    </source>
</evidence>
<keyword evidence="2" id="KW-0238">DNA-binding</keyword>
<dbReference type="InterPro" id="IPR000524">
    <property type="entry name" value="Tscrpt_reg_HTH_GntR"/>
</dbReference>
<dbReference type="PROSITE" id="PS50949">
    <property type="entry name" value="HTH_GNTR"/>
    <property type="match status" value="1"/>
</dbReference>
<dbReference type="SUPFAM" id="SSF48008">
    <property type="entry name" value="GntR ligand-binding domain-like"/>
    <property type="match status" value="1"/>
</dbReference>
<keyword evidence="7" id="KW-1185">Reference proteome</keyword>
<proteinExistence type="predicted"/>
<dbReference type="Gene3D" id="1.20.120.530">
    <property type="entry name" value="GntR ligand-binding domain-like"/>
    <property type="match status" value="1"/>
</dbReference>
<organism evidence="6 7">
    <name type="scientific">Roseiterribacter gracilis</name>
    <dbReference type="NCBI Taxonomy" id="2812848"/>
    <lineage>
        <taxon>Bacteria</taxon>
        <taxon>Pseudomonadati</taxon>
        <taxon>Pseudomonadota</taxon>
        <taxon>Alphaproteobacteria</taxon>
        <taxon>Rhodospirillales</taxon>
        <taxon>Roseiterribacteraceae</taxon>
        <taxon>Roseiterribacter</taxon>
    </lineage>
</organism>
<keyword evidence="1" id="KW-0805">Transcription regulation</keyword>
<evidence type="ECO:0000313" key="6">
    <source>
        <dbReference type="EMBL" id="GIL41087.1"/>
    </source>
</evidence>
<dbReference type="PRINTS" id="PR00035">
    <property type="entry name" value="HTHGNTR"/>
</dbReference>
<evidence type="ECO:0000256" key="1">
    <source>
        <dbReference type="ARBA" id="ARBA00023015"/>
    </source>
</evidence>
<dbReference type="CDD" id="cd07377">
    <property type="entry name" value="WHTH_GntR"/>
    <property type="match status" value="1"/>
</dbReference>
<name>A0A8S8XHQ5_9PROT</name>
<dbReference type="Pfam" id="PF07729">
    <property type="entry name" value="FCD"/>
    <property type="match status" value="1"/>
</dbReference>
<dbReference type="Proteomes" id="UP000681075">
    <property type="component" value="Unassembled WGS sequence"/>
</dbReference>
<comment type="caution">
    <text evidence="6">The sequence shown here is derived from an EMBL/GenBank/DDBJ whole genome shotgun (WGS) entry which is preliminary data.</text>
</comment>
<reference evidence="6" key="1">
    <citation type="submission" date="2021-02" db="EMBL/GenBank/DDBJ databases">
        <title>Genome sequence of Rhodospirillales sp. strain TMPK1 isolated from soil.</title>
        <authorList>
            <person name="Nakai R."/>
            <person name="Kusada H."/>
            <person name="Tamaki H."/>
        </authorList>
    </citation>
    <scope>NUCLEOTIDE SEQUENCE</scope>
    <source>
        <strain evidence="6">TMPK1</strain>
    </source>
</reference>
<evidence type="ECO:0000256" key="4">
    <source>
        <dbReference type="SAM" id="MobiDB-lite"/>
    </source>
</evidence>
<sequence length="258" mass="27590">MATPRAGPGLAVAADPGGGYRGSVTPDDRTPRSPGRASAAERAYTAIRRSILTGVYPPNARLIEQEIAAGSGVSRTPVREALRRLSAEGLVVFSPNQGAMVAGWSERDATEVFALRELVEVYAAACAAEQIDEASLATLRALAEAIRAEAIAARPDYITRIIDLNSRFHRSLIEAAGSARLRVMFSAVIELPLIARSYRAYSHDELLRSTAQHLAIVDAIAARDGDRAAAAMREHIQTAAQIFSQRDENDAARADAAE</sequence>
<protein>
    <submittedName>
        <fullName evidence="6">GntR family transcriptional regulator</fullName>
    </submittedName>
</protein>
<keyword evidence="3" id="KW-0804">Transcription</keyword>
<dbReference type="GO" id="GO:0003700">
    <property type="term" value="F:DNA-binding transcription factor activity"/>
    <property type="evidence" value="ECO:0007669"/>
    <property type="project" value="InterPro"/>
</dbReference>
<dbReference type="InterPro" id="IPR011711">
    <property type="entry name" value="GntR_C"/>
</dbReference>
<dbReference type="AlphaFoldDB" id="A0A8S8XHQ5"/>
<feature type="region of interest" description="Disordered" evidence="4">
    <location>
        <begin position="1"/>
        <end position="40"/>
    </location>
</feature>
<gene>
    <name evidence="6" type="ORF">TMPK1_33240</name>
</gene>
<dbReference type="RefSeq" id="WP_420244427.1">
    <property type="nucleotide sequence ID" value="NZ_BOPV01000001.1"/>
</dbReference>
<dbReference type="SMART" id="SM00345">
    <property type="entry name" value="HTH_GNTR"/>
    <property type="match status" value="1"/>
</dbReference>
<dbReference type="SMART" id="SM00895">
    <property type="entry name" value="FCD"/>
    <property type="match status" value="1"/>
</dbReference>
<dbReference type="PANTHER" id="PTHR43537">
    <property type="entry name" value="TRANSCRIPTIONAL REGULATOR, GNTR FAMILY"/>
    <property type="match status" value="1"/>
</dbReference>
<dbReference type="SUPFAM" id="SSF46785">
    <property type="entry name" value="Winged helix' DNA-binding domain"/>
    <property type="match status" value="1"/>
</dbReference>
<dbReference type="GO" id="GO:0003677">
    <property type="term" value="F:DNA binding"/>
    <property type="evidence" value="ECO:0007669"/>
    <property type="project" value="UniProtKB-KW"/>
</dbReference>
<evidence type="ECO:0000256" key="2">
    <source>
        <dbReference type="ARBA" id="ARBA00023125"/>
    </source>
</evidence>
<evidence type="ECO:0000313" key="7">
    <source>
        <dbReference type="Proteomes" id="UP000681075"/>
    </source>
</evidence>
<dbReference type="InterPro" id="IPR036388">
    <property type="entry name" value="WH-like_DNA-bd_sf"/>
</dbReference>
<dbReference type="EMBL" id="BOPV01000001">
    <property type="protein sequence ID" value="GIL41087.1"/>
    <property type="molecule type" value="Genomic_DNA"/>
</dbReference>
<accession>A0A8S8XHQ5</accession>
<dbReference type="InterPro" id="IPR036390">
    <property type="entry name" value="WH_DNA-bd_sf"/>
</dbReference>
<dbReference type="InterPro" id="IPR008920">
    <property type="entry name" value="TF_FadR/GntR_C"/>
</dbReference>
<feature type="domain" description="HTH gntR-type" evidence="5">
    <location>
        <begin position="37"/>
        <end position="104"/>
    </location>
</feature>